<dbReference type="eggNOG" id="ENOG5032XUN">
    <property type="taxonomic scope" value="Bacteria"/>
</dbReference>
<dbReference type="STRING" id="530564.Psta_2329"/>
<dbReference type="HOGENOM" id="CLU_908809_0_0_0"/>
<dbReference type="AlphaFoldDB" id="D2R3P5"/>
<name>D2R3P5_PIRSD</name>
<proteinExistence type="predicted"/>
<dbReference type="Proteomes" id="UP000001887">
    <property type="component" value="Chromosome"/>
</dbReference>
<sequence length="351" mass="38173">MSTSREHLLGYLLGALERTEIEQVEQQLAADPRLAEELMRLRDKLDIVGLCDAPLYHEPPADLASRTLDFVLATPVEEVSPLVSVAQARLATAVDFQDQPHLSEISPASYSSRTWYSLSDVLMGISVSVAALVLFFPAIAHSRFQSELAVCQNHLRQLGFALQEYSDHDPDHRFPQISQTGNRSSPGIYGPMLVSSELVSDPRLLLCPSSKLANDVSSFAIPTLDEIDRADKSSLQKLRERMGGSFGYAMGHLMNGSLFAPANARRTNYALLGDAPCDSQPGRRSSNHGGRGQNVLYEDGHIAFISCHDCDSLPDDPFHNHQGAVAAGTDPNDSVLGHGFDSPIPITLVGQ</sequence>
<reference evidence="1 2" key="1">
    <citation type="journal article" date="2009" name="Stand. Genomic Sci.">
        <title>Complete genome sequence of Pirellula staleyi type strain (ATCC 27377).</title>
        <authorList>
            <person name="Clum A."/>
            <person name="Tindall B.J."/>
            <person name="Sikorski J."/>
            <person name="Ivanova N."/>
            <person name="Mavrommatis K."/>
            <person name="Lucas S."/>
            <person name="Glavina del Rio T."/>
            <person name="Nolan M."/>
            <person name="Chen F."/>
            <person name="Tice H."/>
            <person name="Pitluck S."/>
            <person name="Cheng J.F."/>
            <person name="Chertkov O."/>
            <person name="Brettin T."/>
            <person name="Han C."/>
            <person name="Detter J.C."/>
            <person name="Kuske C."/>
            <person name="Bruce D."/>
            <person name="Goodwin L."/>
            <person name="Ovchinikova G."/>
            <person name="Pati A."/>
            <person name="Mikhailova N."/>
            <person name="Chen A."/>
            <person name="Palaniappan K."/>
            <person name="Land M."/>
            <person name="Hauser L."/>
            <person name="Chang Y.J."/>
            <person name="Jeffries C.D."/>
            <person name="Chain P."/>
            <person name="Rohde M."/>
            <person name="Goker M."/>
            <person name="Bristow J."/>
            <person name="Eisen J.A."/>
            <person name="Markowitz V."/>
            <person name="Hugenholtz P."/>
            <person name="Kyrpides N.C."/>
            <person name="Klenk H.P."/>
            <person name="Lapidus A."/>
        </authorList>
    </citation>
    <scope>NUCLEOTIDE SEQUENCE [LARGE SCALE GENOMIC DNA]</scope>
    <source>
        <strain evidence="2">ATCC 27377 / DSM 6068 / ICPB 4128</strain>
    </source>
</reference>
<gene>
    <name evidence="1" type="ordered locus">Psta_2329</name>
</gene>
<accession>D2R3P5</accession>
<dbReference type="EMBL" id="CP001848">
    <property type="protein sequence ID" value="ADB16999.1"/>
    <property type="molecule type" value="Genomic_DNA"/>
</dbReference>
<protein>
    <submittedName>
        <fullName evidence="1">Uncharacterized protein</fullName>
    </submittedName>
</protein>
<dbReference type="KEGG" id="psl:Psta_2329"/>
<evidence type="ECO:0000313" key="2">
    <source>
        <dbReference type="Proteomes" id="UP000001887"/>
    </source>
</evidence>
<keyword evidence="2" id="KW-1185">Reference proteome</keyword>
<organism evidence="1 2">
    <name type="scientific">Pirellula staleyi (strain ATCC 27377 / DSM 6068 / ICPB 4128)</name>
    <name type="common">Pirella staleyi</name>
    <dbReference type="NCBI Taxonomy" id="530564"/>
    <lineage>
        <taxon>Bacteria</taxon>
        <taxon>Pseudomonadati</taxon>
        <taxon>Planctomycetota</taxon>
        <taxon>Planctomycetia</taxon>
        <taxon>Pirellulales</taxon>
        <taxon>Pirellulaceae</taxon>
        <taxon>Pirellula</taxon>
    </lineage>
</organism>
<evidence type="ECO:0000313" key="1">
    <source>
        <dbReference type="EMBL" id="ADB16999.1"/>
    </source>
</evidence>
<dbReference type="OrthoDB" id="277292at2"/>